<dbReference type="EMBL" id="AZDV01000009">
    <property type="protein sequence ID" value="KRK95347.1"/>
    <property type="molecule type" value="Genomic_DNA"/>
</dbReference>
<organism evidence="6 7">
    <name type="scientific">Levilactobacillus acidifarinae DSM 19394 = JCM 15949</name>
    <dbReference type="NCBI Taxonomy" id="1423715"/>
    <lineage>
        <taxon>Bacteria</taxon>
        <taxon>Bacillati</taxon>
        <taxon>Bacillota</taxon>
        <taxon>Bacilli</taxon>
        <taxon>Lactobacillales</taxon>
        <taxon>Lactobacillaceae</taxon>
        <taxon>Levilactobacillus</taxon>
    </lineage>
</organism>
<keyword evidence="5" id="KW-1133">Transmembrane helix</keyword>
<name>A0A0R1LP20_9LACO</name>
<keyword evidence="2" id="KW-0813">Transport</keyword>
<comment type="caution">
    <text evidence="6">The sequence shown here is derived from an EMBL/GenBank/DDBJ whole genome shotgun (WGS) entry which is preliminary data.</text>
</comment>
<keyword evidence="7" id="KW-1185">Reference proteome</keyword>
<accession>A0A0R1LP20</accession>
<keyword evidence="4" id="KW-0732">Signal</keyword>
<dbReference type="InterPro" id="IPR050492">
    <property type="entry name" value="Bact_metal-bind_prot9"/>
</dbReference>
<dbReference type="GO" id="GO:0046872">
    <property type="term" value="F:metal ion binding"/>
    <property type="evidence" value="ECO:0007669"/>
    <property type="project" value="UniProtKB-KW"/>
</dbReference>
<evidence type="ECO:0000256" key="4">
    <source>
        <dbReference type="ARBA" id="ARBA00022729"/>
    </source>
</evidence>
<dbReference type="InterPro" id="IPR006127">
    <property type="entry name" value="ZnuA-like"/>
</dbReference>
<keyword evidence="5" id="KW-0472">Membrane</keyword>
<keyword evidence="5" id="KW-0812">Transmembrane</keyword>
<dbReference type="SUPFAM" id="SSF53807">
    <property type="entry name" value="Helical backbone' metal receptor"/>
    <property type="match status" value="1"/>
</dbReference>
<dbReference type="GO" id="GO:0030001">
    <property type="term" value="P:metal ion transport"/>
    <property type="evidence" value="ECO:0007669"/>
    <property type="project" value="InterPro"/>
</dbReference>
<evidence type="ECO:0000256" key="3">
    <source>
        <dbReference type="ARBA" id="ARBA00022723"/>
    </source>
</evidence>
<keyword evidence="3" id="KW-0479">Metal-binding</keyword>
<dbReference type="Gene3D" id="3.40.50.1980">
    <property type="entry name" value="Nitrogenase molybdenum iron protein domain"/>
    <property type="match status" value="2"/>
</dbReference>
<feature type="transmembrane region" description="Helical" evidence="5">
    <location>
        <begin position="33"/>
        <end position="51"/>
    </location>
</feature>
<sequence>MIDKLSFFGKLVNGNSYHLQIRRQKAGKFVRRFGWLTGLILMIVLGLGLSGCQTKTTTPAKQTGIHVVASLNFYGEAAQKILGNHGTVTTVINSPSVDPESFEPDIATAKKVAQANVVIQNGLGYDSWMQRLVTANGHSDIQVLNLGNLVGRKMGANPHLWSDPQLMTRMTRQLVRQFSRLDPQHATAFQRRGAAYEQQLRALPRLARQIKRHANNQQVAVSEPVFNLALSAMGYRVSDGHFAQAIEEDSDPTPADITQLAAQIRHHRIAFFVENTQNSSKNVTTMVNLAHKYHVPVVKVTETKPVNQSYLTWMTSQYRQVLRIQQEARSQS</sequence>
<proteinExistence type="predicted"/>
<dbReference type="PANTHER" id="PTHR42953:SF1">
    <property type="entry name" value="METAL-BINDING PROTEIN HI_0362-RELATED"/>
    <property type="match status" value="1"/>
</dbReference>
<reference evidence="6 7" key="1">
    <citation type="journal article" date="2015" name="Genome Announc.">
        <title>Expanding the biotechnology potential of lactobacilli through comparative genomics of 213 strains and associated genera.</title>
        <authorList>
            <person name="Sun Z."/>
            <person name="Harris H.M."/>
            <person name="McCann A."/>
            <person name="Guo C."/>
            <person name="Argimon S."/>
            <person name="Zhang W."/>
            <person name="Yang X."/>
            <person name="Jeffery I.B."/>
            <person name="Cooney J.C."/>
            <person name="Kagawa T.F."/>
            <person name="Liu W."/>
            <person name="Song Y."/>
            <person name="Salvetti E."/>
            <person name="Wrobel A."/>
            <person name="Rasinkangas P."/>
            <person name="Parkhill J."/>
            <person name="Rea M.C."/>
            <person name="O'Sullivan O."/>
            <person name="Ritari J."/>
            <person name="Douillard F.P."/>
            <person name="Paul Ross R."/>
            <person name="Yang R."/>
            <person name="Briner A.E."/>
            <person name="Felis G.E."/>
            <person name="de Vos W.M."/>
            <person name="Barrangou R."/>
            <person name="Klaenhammer T.R."/>
            <person name="Caufield P.W."/>
            <person name="Cui Y."/>
            <person name="Zhang H."/>
            <person name="O'Toole P.W."/>
        </authorList>
    </citation>
    <scope>NUCLEOTIDE SEQUENCE [LARGE SCALE GENOMIC DNA]</scope>
    <source>
        <strain evidence="6 7">DSM 19394</strain>
    </source>
</reference>
<gene>
    <name evidence="6" type="ORF">FD25_GL001464</name>
</gene>
<evidence type="ECO:0000256" key="5">
    <source>
        <dbReference type="SAM" id="Phobius"/>
    </source>
</evidence>
<evidence type="ECO:0000313" key="7">
    <source>
        <dbReference type="Proteomes" id="UP000051955"/>
    </source>
</evidence>
<dbReference type="Pfam" id="PF01297">
    <property type="entry name" value="ZnuA"/>
    <property type="match status" value="1"/>
</dbReference>
<dbReference type="AlphaFoldDB" id="A0A0R1LP20"/>
<dbReference type="Proteomes" id="UP000051955">
    <property type="component" value="Unassembled WGS sequence"/>
</dbReference>
<dbReference type="STRING" id="1423715.FD25_GL001464"/>
<comment type="subcellular location">
    <subcellularLocation>
        <location evidence="1">Cell envelope</location>
    </subcellularLocation>
</comment>
<evidence type="ECO:0000256" key="2">
    <source>
        <dbReference type="ARBA" id="ARBA00022448"/>
    </source>
</evidence>
<protein>
    <submittedName>
        <fullName evidence="6">ABC-type metal ion transport system, periplasmic component surface adhesin</fullName>
    </submittedName>
</protein>
<dbReference type="PATRIC" id="fig|1423715.3.peg.1500"/>
<evidence type="ECO:0000256" key="1">
    <source>
        <dbReference type="ARBA" id="ARBA00004196"/>
    </source>
</evidence>
<evidence type="ECO:0000313" key="6">
    <source>
        <dbReference type="EMBL" id="KRK95347.1"/>
    </source>
</evidence>
<dbReference type="GO" id="GO:0030313">
    <property type="term" value="C:cell envelope"/>
    <property type="evidence" value="ECO:0007669"/>
    <property type="project" value="UniProtKB-SubCell"/>
</dbReference>
<dbReference type="PANTHER" id="PTHR42953">
    <property type="entry name" value="HIGH-AFFINITY ZINC UPTAKE SYSTEM PROTEIN ZNUA-RELATED"/>
    <property type="match status" value="1"/>
</dbReference>